<gene>
    <name evidence="2" type="ORF">CWE08_00285</name>
</gene>
<dbReference type="EMBL" id="PIPJ01000001">
    <property type="protein sequence ID" value="RUO23127.1"/>
    <property type="molecule type" value="Genomic_DNA"/>
</dbReference>
<feature type="region of interest" description="Disordered" evidence="1">
    <location>
        <begin position="1"/>
        <end position="23"/>
    </location>
</feature>
<keyword evidence="3" id="KW-1185">Reference proteome</keyword>
<dbReference type="OrthoDB" id="6238797at2"/>
<reference evidence="3" key="1">
    <citation type="journal article" date="2018" name="Front. Microbiol.">
        <title>Genome-Based Analysis Reveals the Taxonomy and Diversity of the Family Idiomarinaceae.</title>
        <authorList>
            <person name="Liu Y."/>
            <person name="Lai Q."/>
            <person name="Shao Z."/>
        </authorList>
    </citation>
    <scope>NUCLEOTIDE SEQUENCE [LARGE SCALE GENOMIC DNA]</scope>
    <source>
        <strain evidence="3">GBPy7</strain>
    </source>
</reference>
<dbReference type="AlphaFoldDB" id="A0A432W1P5"/>
<dbReference type="RefSeq" id="WP_126764669.1">
    <property type="nucleotide sequence ID" value="NZ_PIPJ01000001.1"/>
</dbReference>
<evidence type="ECO:0000256" key="1">
    <source>
        <dbReference type="SAM" id="MobiDB-lite"/>
    </source>
</evidence>
<accession>A0A432W1P5</accession>
<proteinExistence type="predicted"/>
<comment type="caution">
    <text evidence="2">The sequence shown here is derived from an EMBL/GenBank/DDBJ whole genome shotgun (WGS) entry which is preliminary data.</text>
</comment>
<organism evidence="2 3">
    <name type="scientific">Aliidiomarina iranensis</name>
    <dbReference type="NCBI Taxonomy" id="1434071"/>
    <lineage>
        <taxon>Bacteria</taxon>
        <taxon>Pseudomonadati</taxon>
        <taxon>Pseudomonadota</taxon>
        <taxon>Gammaproteobacteria</taxon>
        <taxon>Alteromonadales</taxon>
        <taxon>Idiomarinaceae</taxon>
        <taxon>Aliidiomarina</taxon>
    </lineage>
</organism>
<name>A0A432W1P5_9GAMM</name>
<evidence type="ECO:0000313" key="3">
    <source>
        <dbReference type="Proteomes" id="UP000288395"/>
    </source>
</evidence>
<protein>
    <submittedName>
        <fullName evidence="2">Uncharacterized protein</fullName>
    </submittedName>
</protein>
<evidence type="ECO:0000313" key="2">
    <source>
        <dbReference type="EMBL" id="RUO23127.1"/>
    </source>
</evidence>
<sequence length="84" mass="9534">MPFEIRQLSWHKRRKPGNEPKPVAVAVPDFKKEANHMCEITVTFDSGEIMQMMGRVLQNPITGAWSVNGLNTTGQSVFARYIDE</sequence>
<dbReference type="Proteomes" id="UP000288395">
    <property type="component" value="Unassembled WGS sequence"/>
</dbReference>